<comment type="caution">
    <text evidence="5">The sequence shown here is derived from an EMBL/GenBank/DDBJ whole genome shotgun (WGS) entry which is preliminary data.</text>
</comment>
<evidence type="ECO:0000313" key="6">
    <source>
        <dbReference type="Proteomes" id="UP000616885"/>
    </source>
</evidence>
<keyword evidence="1" id="KW-0479">Metal-binding</keyword>
<dbReference type="PROSITE" id="PS00498">
    <property type="entry name" value="TYROSINASE_2"/>
    <property type="match status" value="1"/>
</dbReference>
<dbReference type="GO" id="GO:0016491">
    <property type="term" value="F:oxidoreductase activity"/>
    <property type="evidence" value="ECO:0007669"/>
    <property type="project" value="InterPro"/>
</dbReference>
<keyword evidence="2" id="KW-0186">Copper</keyword>
<evidence type="ECO:0000259" key="4">
    <source>
        <dbReference type="PROSITE" id="PS00498"/>
    </source>
</evidence>
<dbReference type="Proteomes" id="UP000616885">
    <property type="component" value="Unassembled WGS sequence"/>
</dbReference>
<protein>
    <recommendedName>
        <fullName evidence="4">Tyrosinase copper-binding domain-containing protein</fullName>
    </recommendedName>
</protein>
<reference evidence="5" key="1">
    <citation type="submission" date="2020-10" db="EMBL/GenBank/DDBJ databases">
        <title>High-Quality Genome Resource of Clonostachys rosea strain S41 by Oxford Nanopore Long-Read Sequencing.</title>
        <authorList>
            <person name="Wang H."/>
        </authorList>
    </citation>
    <scope>NUCLEOTIDE SEQUENCE</scope>
    <source>
        <strain evidence="5">S41</strain>
    </source>
</reference>
<dbReference type="InterPro" id="IPR002227">
    <property type="entry name" value="Tyrosinase_Cu-bd"/>
</dbReference>
<dbReference type="EMBL" id="JADCTT010000018">
    <property type="protein sequence ID" value="KAF9743051.1"/>
    <property type="molecule type" value="Genomic_DNA"/>
</dbReference>
<dbReference type="InterPro" id="IPR008922">
    <property type="entry name" value="Di-copper_centre_dom_sf"/>
</dbReference>
<evidence type="ECO:0000256" key="1">
    <source>
        <dbReference type="ARBA" id="ARBA00022723"/>
    </source>
</evidence>
<dbReference type="AlphaFoldDB" id="A0A8H7K265"/>
<dbReference type="InterPro" id="IPR050316">
    <property type="entry name" value="Tyrosinase/Hemocyanin"/>
</dbReference>
<organism evidence="5 6">
    <name type="scientific">Bionectria ochroleuca</name>
    <name type="common">Gliocladium roseum</name>
    <dbReference type="NCBI Taxonomy" id="29856"/>
    <lineage>
        <taxon>Eukaryota</taxon>
        <taxon>Fungi</taxon>
        <taxon>Dikarya</taxon>
        <taxon>Ascomycota</taxon>
        <taxon>Pezizomycotina</taxon>
        <taxon>Sordariomycetes</taxon>
        <taxon>Hypocreomycetidae</taxon>
        <taxon>Hypocreales</taxon>
        <taxon>Bionectriaceae</taxon>
        <taxon>Clonostachys</taxon>
    </lineage>
</organism>
<proteinExistence type="predicted"/>
<dbReference type="PANTHER" id="PTHR11474:SF126">
    <property type="entry name" value="TYROSINASE-LIKE PROTEIN TYR-1-RELATED"/>
    <property type="match status" value="1"/>
</dbReference>
<feature type="chain" id="PRO_5034998348" description="Tyrosinase copper-binding domain-containing protein" evidence="3">
    <location>
        <begin position="21"/>
        <end position="374"/>
    </location>
</feature>
<evidence type="ECO:0000256" key="2">
    <source>
        <dbReference type="ARBA" id="ARBA00023008"/>
    </source>
</evidence>
<keyword evidence="3" id="KW-0732">Signal</keyword>
<dbReference type="Gene3D" id="1.10.1280.10">
    <property type="entry name" value="Di-copper center containing domain from catechol oxidase"/>
    <property type="match status" value="1"/>
</dbReference>
<accession>A0A8H7K265</accession>
<evidence type="ECO:0000256" key="3">
    <source>
        <dbReference type="SAM" id="SignalP"/>
    </source>
</evidence>
<dbReference type="PANTHER" id="PTHR11474">
    <property type="entry name" value="TYROSINASE FAMILY MEMBER"/>
    <property type="match status" value="1"/>
</dbReference>
<feature type="domain" description="Tyrosinase copper-binding" evidence="4">
    <location>
        <begin position="296"/>
        <end position="307"/>
    </location>
</feature>
<dbReference type="GO" id="GO:0046872">
    <property type="term" value="F:metal ion binding"/>
    <property type="evidence" value="ECO:0007669"/>
    <property type="project" value="UniProtKB-KW"/>
</dbReference>
<dbReference type="Pfam" id="PF00264">
    <property type="entry name" value="Tyrosinase"/>
    <property type="match status" value="1"/>
</dbReference>
<dbReference type="PRINTS" id="PR00092">
    <property type="entry name" value="TYROSINASE"/>
</dbReference>
<name>A0A8H7K265_BIOOC</name>
<sequence length="374" mass="42483">MRFPTLLCGFLLAVARQGICQNQTFDELAKAYHESSLLRAQNNPYRLDDQPACTEENIRVRRSWVNLTLDERAEYIAAVKCLYETPPLSPESFAPGARHHADDFTACHYSQTEYIYFSGWLIPWHRYFVWSYESSLRDFCGYTGALPYWDWTEQYESHTQHPLFDGSEYSLGGNGEYVPHEPQNLTIPVPSKPQVFFPAGSGGGCITDGPFVNITSNLGPHFPLQETTGLEYNPHCLKRDFFEGLSQQFLTTASVENLMSQKSIGDFRQVLDAGIHFAGHGTVIGGMSDLWMSPEDPVFFFHHGQVDRLWSIWQEQDLTARMNQTSDTQTWDNVPASPNATIFDILDYGVIGDGRVEMVDVVDTMGGFLCYRYE</sequence>
<dbReference type="SUPFAM" id="SSF48056">
    <property type="entry name" value="Di-copper centre-containing domain"/>
    <property type="match status" value="1"/>
</dbReference>
<gene>
    <name evidence="5" type="ORF">IM811_006707</name>
</gene>
<evidence type="ECO:0000313" key="5">
    <source>
        <dbReference type="EMBL" id="KAF9743051.1"/>
    </source>
</evidence>
<feature type="signal peptide" evidence="3">
    <location>
        <begin position="1"/>
        <end position="20"/>
    </location>
</feature>